<evidence type="ECO:0000259" key="1">
    <source>
        <dbReference type="Pfam" id="PF02557"/>
    </source>
</evidence>
<organism evidence="2 3">
    <name type="scientific">Vibrio amylolyticus</name>
    <dbReference type="NCBI Taxonomy" id="2847292"/>
    <lineage>
        <taxon>Bacteria</taxon>
        <taxon>Pseudomonadati</taxon>
        <taxon>Pseudomonadota</taxon>
        <taxon>Gammaproteobacteria</taxon>
        <taxon>Vibrionales</taxon>
        <taxon>Vibrionaceae</taxon>
        <taxon>Vibrio</taxon>
    </lineage>
</organism>
<dbReference type="SUPFAM" id="SSF55166">
    <property type="entry name" value="Hedgehog/DD-peptidase"/>
    <property type="match status" value="1"/>
</dbReference>
<reference evidence="2" key="1">
    <citation type="submission" date="2021-11" db="EMBL/GenBank/DDBJ databases">
        <title>Vibrio ZSDE26 sp. nov. and Vibrio ZSDZ34 sp. nov., isolated from coastal seawater in Qingdao.</title>
        <authorList>
            <person name="Zhang P."/>
        </authorList>
    </citation>
    <scope>NUCLEOTIDE SEQUENCE</scope>
    <source>
        <strain evidence="2">ZSDE26</strain>
    </source>
</reference>
<dbReference type="AlphaFoldDB" id="A0A9X1XM39"/>
<accession>A0A9X1XM39</accession>
<dbReference type="InterPro" id="IPR009045">
    <property type="entry name" value="Zn_M74/Hedgehog-like"/>
</dbReference>
<evidence type="ECO:0000313" key="2">
    <source>
        <dbReference type="EMBL" id="MCK6265442.1"/>
    </source>
</evidence>
<dbReference type="EMBL" id="JAJHVV010000015">
    <property type="protein sequence ID" value="MCK6265442.1"/>
    <property type="molecule type" value="Genomic_DNA"/>
</dbReference>
<dbReference type="RefSeq" id="WP_248010573.1">
    <property type="nucleotide sequence ID" value="NZ_JAJHVV010000015.1"/>
</dbReference>
<feature type="domain" description="D-alanyl-D-alanine carboxypeptidase-like core" evidence="1">
    <location>
        <begin position="25"/>
        <end position="177"/>
    </location>
</feature>
<dbReference type="CDD" id="cd14847">
    <property type="entry name" value="DD-carboxypeptidase_like"/>
    <property type="match status" value="1"/>
</dbReference>
<gene>
    <name evidence="2" type="ORF">KP803_19465</name>
</gene>
<evidence type="ECO:0000313" key="3">
    <source>
        <dbReference type="Proteomes" id="UP001139559"/>
    </source>
</evidence>
<dbReference type="GO" id="GO:0006508">
    <property type="term" value="P:proteolysis"/>
    <property type="evidence" value="ECO:0007669"/>
    <property type="project" value="InterPro"/>
</dbReference>
<protein>
    <submittedName>
        <fullName evidence="2">M15 family metallopeptidase</fullName>
    </submittedName>
</protein>
<name>A0A9X1XM39_9VIBR</name>
<comment type="caution">
    <text evidence="2">The sequence shown here is derived from an EMBL/GenBank/DDBJ whole genome shotgun (WGS) entry which is preliminary data.</text>
</comment>
<dbReference type="Gene3D" id="3.30.1380.10">
    <property type="match status" value="1"/>
</dbReference>
<dbReference type="InterPro" id="IPR052179">
    <property type="entry name" value="DD-CPase-like"/>
</dbReference>
<dbReference type="Proteomes" id="UP001139559">
    <property type="component" value="Unassembled WGS sequence"/>
</dbReference>
<sequence>MTPEQLTGQTDTHLTKVLIGKKQFQVHREVVRDLIALKDAATKAGFDLCIASGFRSFERQAAIWNGKMSGERAILDSDSQPIDPALLNESQKVNAILRWSALPGASRHHWGTDFDLYDAASVPKGNQIQLEPWEYLTGHQQHFNGWLSAHLAQFGFFLPYREDLGGVAAEPWHISHITQGETCLSSLTVTELAKQLQYQKIIGIKDVLNSLDQIYAQYIANISSVRV</sequence>
<dbReference type="GO" id="GO:0008233">
    <property type="term" value="F:peptidase activity"/>
    <property type="evidence" value="ECO:0007669"/>
    <property type="project" value="InterPro"/>
</dbReference>
<dbReference type="Pfam" id="PF02557">
    <property type="entry name" value="VanY"/>
    <property type="match status" value="1"/>
</dbReference>
<dbReference type="InterPro" id="IPR003709">
    <property type="entry name" value="VanY-like_core_dom"/>
</dbReference>
<dbReference type="PANTHER" id="PTHR34385:SF1">
    <property type="entry name" value="PEPTIDOGLYCAN L-ALANYL-D-GLUTAMATE ENDOPEPTIDASE CWLK"/>
    <property type="match status" value="1"/>
</dbReference>
<proteinExistence type="predicted"/>
<dbReference type="PANTHER" id="PTHR34385">
    <property type="entry name" value="D-ALANYL-D-ALANINE CARBOXYPEPTIDASE"/>
    <property type="match status" value="1"/>
</dbReference>
<keyword evidence="3" id="KW-1185">Reference proteome</keyword>